<keyword evidence="6" id="KW-0315">Glutamine amidotransferase</keyword>
<dbReference type="CDD" id="cd00712">
    <property type="entry name" value="AsnB"/>
    <property type="match status" value="1"/>
</dbReference>
<evidence type="ECO:0000256" key="2">
    <source>
        <dbReference type="ARBA" id="ARBA00005752"/>
    </source>
</evidence>
<dbReference type="PANTHER" id="PTHR43284:SF1">
    <property type="entry name" value="ASPARAGINE SYNTHETASE"/>
    <property type="match status" value="1"/>
</dbReference>
<dbReference type="GO" id="GO:0004066">
    <property type="term" value="F:asparagine synthase (glutamine-hydrolyzing) activity"/>
    <property type="evidence" value="ECO:0007669"/>
    <property type="project" value="UniProtKB-EC"/>
</dbReference>
<dbReference type="Pfam" id="PF00733">
    <property type="entry name" value="Asn_synthase"/>
    <property type="match status" value="1"/>
</dbReference>
<evidence type="ECO:0000256" key="1">
    <source>
        <dbReference type="ARBA" id="ARBA00005187"/>
    </source>
</evidence>
<dbReference type="PANTHER" id="PTHR43284">
    <property type="entry name" value="ASPARAGINE SYNTHETASE (GLUTAMINE-HYDROLYZING)"/>
    <property type="match status" value="1"/>
</dbReference>
<gene>
    <name evidence="9" type="primary">asnB</name>
    <name evidence="9" type="ORF">FLL46_23645</name>
</gene>
<evidence type="ECO:0000259" key="8">
    <source>
        <dbReference type="PROSITE" id="PS51278"/>
    </source>
</evidence>
<reference evidence="9 10" key="1">
    <citation type="submission" date="2019-07" db="EMBL/GenBank/DDBJ databases">
        <title>Draft genome for Aliikangiella sp. M105.</title>
        <authorList>
            <person name="Wang G."/>
        </authorList>
    </citation>
    <scope>NUCLEOTIDE SEQUENCE [LARGE SCALE GENOMIC DNA]</scope>
    <source>
        <strain evidence="9 10">M105</strain>
    </source>
</reference>
<dbReference type="InterPro" id="IPR033738">
    <property type="entry name" value="AsnB_N"/>
</dbReference>
<keyword evidence="10" id="KW-1185">Reference proteome</keyword>
<feature type="domain" description="Glutamine amidotransferase type-2" evidence="8">
    <location>
        <begin position="2"/>
        <end position="211"/>
    </location>
</feature>
<dbReference type="InterPro" id="IPR001962">
    <property type="entry name" value="Asn_synthase"/>
</dbReference>
<dbReference type="GO" id="GO:0005524">
    <property type="term" value="F:ATP binding"/>
    <property type="evidence" value="ECO:0007669"/>
    <property type="project" value="UniProtKB-KW"/>
</dbReference>
<dbReference type="EC" id="6.3.5.4" evidence="3"/>
<dbReference type="AlphaFoldDB" id="A0A545TZY1"/>
<dbReference type="SUPFAM" id="SSF52402">
    <property type="entry name" value="Adenine nucleotide alpha hydrolases-like"/>
    <property type="match status" value="1"/>
</dbReference>
<dbReference type="InterPro" id="IPR051786">
    <property type="entry name" value="ASN_synthetase/amidase"/>
</dbReference>
<comment type="caution">
    <text evidence="9">The sequence shown here is derived from an EMBL/GenBank/DDBJ whole genome shotgun (WGS) entry which is preliminary data.</text>
</comment>
<evidence type="ECO:0000256" key="4">
    <source>
        <dbReference type="ARBA" id="ARBA00022741"/>
    </source>
</evidence>
<proteinExistence type="inferred from homology"/>
<keyword evidence="5" id="KW-0067">ATP-binding</keyword>
<dbReference type="OrthoDB" id="9763290at2"/>
<dbReference type="NCBIfam" id="TIGR01536">
    <property type="entry name" value="asn_synth_AEB"/>
    <property type="match status" value="1"/>
</dbReference>
<dbReference type="Pfam" id="PF13537">
    <property type="entry name" value="GATase_7"/>
    <property type="match status" value="1"/>
</dbReference>
<comment type="pathway">
    <text evidence="1">Amino-acid biosynthesis; L-asparagine biosynthesis; L-asparagine from L-aspartate (L-Gln route): step 1/1.</text>
</comment>
<accession>A0A545TZY1</accession>
<comment type="catalytic activity">
    <reaction evidence="7">
        <text>L-aspartate + L-glutamine + ATP + H2O = L-asparagine + L-glutamate + AMP + diphosphate + H(+)</text>
        <dbReference type="Rhea" id="RHEA:12228"/>
        <dbReference type="ChEBI" id="CHEBI:15377"/>
        <dbReference type="ChEBI" id="CHEBI:15378"/>
        <dbReference type="ChEBI" id="CHEBI:29985"/>
        <dbReference type="ChEBI" id="CHEBI:29991"/>
        <dbReference type="ChEBI" id="CHEBI:30616"/>
        <dbReference type="ChEBI" id="CHEBI:33019"/>
        <dbReference type="ChEBI" id="CHEBI:58048"/>
        <dbReference type="ChEBI" id="CHEBI:58359"/>
        <dbReference type="ChEBI" id="CHEBI:456215"/>
        <dbReference type="EC" id="6.3.5.4"/>
    </reaction>
</comment>
<dbReference type="InterPro" id="IPR017932">
    <property type="entry name" value="GATase_2_dom"/>
</dbReference>
<dbReference type="GO" id="GO:0006529">
    <property type="term" value="P:asparagine biosynthetic process"/>
    <property type="evidence" value="ECO:0007669"/>
    <property type="project" value="InterPro"/>
</dbReference>
<keyword evidence="4" id="KW-0547">Nucleotide-binding</keyword>
<dbReference type="RefSeq" id="WP_142934382.1">
    <property type="nucleotide sequence ID" value="NZ_ML660171.1"/>
</dbReference>
<dbReference type="Proteomes" id="UP000315439">
    <property type="component" value="Unassembled WGS sequence"/>
</dbReference>
<dbReference type="SUPFAM" id="SSF56235">
    <property type="entry name" value="N-terminal nucleophile aminohydrolases (Ntn hydrolases)"/>
    <property type="match status" value="1"/>
</dbReference>
<keyword evidence="9" id="KW-0436">Ligase</keyword>
<organism evidence="9 10">
    <name type="scientific">Aliikangiella coralliicola</name>
    <dbReference type="NCBI Taxonomy" id="2592383"/>
    <lineage>
        <taxon>Bacteria</taxon>
        <taxon>Pseudomonadati</taxon>
        <taxon>Pseudomonadota</taxon>
        <taxon>Gammaproteobacteria</taxon>
        <taxon>Oceanospirillales</taxon>
        <taxon>Pleioneaceae</taxon>
        <taxon>Aliikangiella</taxon>
    </lineage>
</organism>
<dbReference type="InterPro" id="IPR029055">
    <property type="entry name" value="Ntn_hydrolases_N"/>
</dbReference>
<dbReference type="InterPro" id="IPR014729">
    <property type="entry name" value="Rossmann-like_a/b/a_fold"/>
</dbReference>
<evidence type="ECO:0000256" key="7">
    <source>
        <dbReference type="ARBA" id="ARBA00048741"/>
    </source>
</evidence>
<dbReference type="Gene3D" id="3.40.50.620">
    <property type="entry name" value="HUPs"/>
    <property type="match status" value="1"/>
</dbReference>
<dbReference type="GO" id="GO:0005829">
    <property type="term" value="C:cytosol"/>
    <property type="evidence" value="ECO:0007669"/>
    <property type="project" value="TreeGrafter"/>
</dbReference>
<sequence length="733" mass="84115">MCGFAGFISFNFQNSCTKNVLSEMGNALKYRGPDDESIYQDEFLSFVFRRLSIIDLEDGAQPIWNEENSICVAVNGEIYNHLELRNNLEQQHTFSSKSDSEIVLHLYEEKGVEAFELLNGMFSIMIWDKTKNQLVLARDRLGIKPLYYVTTQEGLLFGSELKALLLHPDCPKEIDWSDLEQVGIQDKVEVSSYVKGVNHFPAGSYLIYSADEKIETQQYWNISQYLAKQNSVEESEVLDEYCNLLNDSLSKRLMSDVPVGLFLSGGIDSSILAALSAKQISNLHCFTVVEKASFESGDVNNAKAVAESLNLKFYPILFDLKNIIENFGLAELEKMIYMIESPRFDLEWFYKSELHKAAKKLVPDLKVILLGQGADEFAGGYSNYLGSDWSSWNEYIENDVIPSLINRESISEAVPSRLQEFFDKPQKTKGYSPYNNKMNAYVSQLQFFNLWHEDRTSSFYGIESRVPYLDHRIVEFLAQLPEQYHESLFWNKKLIRQTLERELPNYPKTHPKVPFFVTDDQSSLNLVAKTICKNVFNDFCRDYFADSSLPVNEENFRYLYSSSQENNLKSAESAWKLIELMSIVIFDRFCKKPKEFIEKNDHSLSSGFPLFDVNNWEDLPEILNNSALDKENADWQLDTIINIPDRCEILNPLTENEGATDLVLMNEGQQISRVQIPDSHDWVVMLLDAMGKYVDTPKDVQFWAEKAKVSPQDIVNIANNLVRGGFLIKLANN</sequence>
<dbReference type="InterPro" id="IPR006426">
    <property type="entry name" value="Asn_synth_AEB"/>
</dbReference>
<evidence type="ECO:0000256" key="3">
    <source>
        <dbReference type="ARBA" id="ARBA00012737"/>
    </source>
</evidence>
<dbReference type="EMBL" id="VIKS01000015">
    <property type="protein sequence ID" value="TQV82771.1"/>
    <property type="molecule type" value="Genomic_DNA"/>
</dbReference>
<protein>
    <recommendedName>
        <fullName evidence="3">asparagine synthase (glutamine-hydrolyzing)</fullName>
        <ecNumber evidence="3">6.3.5.4</ecNumber>
    </recommendedName>
</protein>
<dbReference type="Gene3D" id="3.60.20.10">
    <property type="entry name" value="Glutamine Phosphoribosylpyrophosphate, subunit 1, domain 1"/>
    <property type="match status" value="1"/>
</dbReference>
<evidence type="ECO:0000256" key="6">
    <source>
        <dbReference type="ARBA" id="ARBA00022962"/>
    </source>
</evidence>
<evidence type="ECO:0000313" key="9">
    <source>
        <dbReference type="EMBL" id="TQV82771.1"/>
    </source>
</evidence>
<comment type="similarity">
    <text evidence="2">Belongs to the asparagine synthetase family.</text>
</comment>
<evidence type="ECO:0000256" key="5">
    <source>
        <dbReference type="ARBA" id="ARBA00022840"/>
    </source>
</evidence>
<dbReference type="PROSITE" id="PS51278">
    <property type="entry name" value="GATASE_TYPE_2"/>
    <property type="match status" value="1"/>
</dbReference>
<dbReference type="CDD" id="cd01991">
    <property type="entry name" value="Asn_synthase_B_C"/>
    <property type="match status" value="1"/>
</dbReference>
<name>A0A545TZY1_9GAMM</name>
<evidence type="ECO:0000313" key="10">
    <source>
        <dbReference type="Proteomes" id="UP000315439"/>
    </source>
</evidence>